<evidence type="ECO:0000313" key="2">
    <source>
        <dbReference type="EMBL" id="CCW59426.1"/>
    </source>
</evidence>
<protein>
    <submittedName>
        <fullName evidence="2">Non-structural protein</fullName>
    </submittedName>
</protein>
<name>A0A060Q6Y7_RBSDV</name>
<dbReference type="EMBL" id="HF954989">
    <property type="protein sequence ID" value="CCW59426.1"/>
    <property type="molecule type" value="Genomic_RNA"/>
</dbReference>
<reference evidence="2 3" key="1">
    <citation type="submission" date="2013-04" db="EMBL/GenBank/DDBJ databases">
        <title>Molecular characterization of segments 1 to 10 of Southern rice black-streaked dwarf virus in Anhui.</title>
        <authorList>
            <person name="Li X.Y."/>
            <person name="He Z.L."/>
            <person name="Jiang T."/>
        </authorList>
    </citation>
    <scope>NUCLEOTIDE SEQUENCE [LARGE SCALE GENOMIC DNA]</scope>
    <source>
        <strain evidence="2">AH-MX8</strain>
    </source>
</reference>
<organismHost>
    <name type="scientific">Hordeum vulgare</name>
    <name type="common">Barley</name>
    <dbReference type="NCBI Taxonomy" id="4513"/>
</organismHost>
<keyword evidence="1" id="KW-0472">Membrane</keyword>
<reference evidence="2 3" key="2">
    <citation type="submission" date="2013-04" db="EMBL/GenBank/DDBJ databases">
        <title>Virus Molecular Detection of Rice Black-Streaked Dwarf Virus and Southern Rice Black-Streaked Dwarf Virus in Anhui province.</title>
        <authorList>
            <person name="Jiang T."/>
            <person name="Chen L."/>
            <person name="Li X.Y."/>
            <person name="Ding K.J."/>
        </authorList>
    </citation>
    <scope>NUCLEOTIDE SEQUENCE [LARGE SCALE GENOMIC DNA]</scope>
    <source>
        <strain evidence="2">AH-MX8</strain>
    </source>
</reference>
<organismHost>
    <name type="scientific">Avena sativa</name>
    <name type="common">Oat</name>
    <dbReference type="NCBI Taxonomy" id="4498"/>
</organismHost>
<sequence length="937" mass="107083">MTYSKVKMTTDPSEMPLKKVLFDPTNEIRILNHEQADNTLLTTMMIVHEFSDLTTRDSVVPQIAEMAKNEINQTIDSIIDSVSTAFVDHYHEIIDKNAKLGNPLSPNFKNVISINTCIPGLETSYVEREKWELLNRLYRLNKKLSQKYPLDDLLKGHFPDISTGDETTDEYISTIIIILEVFVGILTINSVYGGAIFSVLILMSDHSSYLFIMCLLLHAIVQAVKIYLGKRESEVSEGKPSYVDKVKNDDVKDALINDTMFIFANTTKEDISQFFDVSFKVHTHKSSEQHPFRSGFISMLTKITKIQGIKEEVKFVGYLDGISKDELVGASGKKLSASQRHAIGTKYDDKTQTLIISHPILKDAFSRLEQLGFLKDGLLSKDDFLKIPIDFMTIDFDKMETLCSYVTPFAINADLKHASQMSYNWKSLTTEKRPYQFLKEGMSVNFYDPIFECFFPNHFIKAVKKDAIAIDPEQIVGYEELESFATLVEKHDDYSYNRTDAYSILKFLHEGHHSCGCAEYFAGFISDYLTSIEVLNHIKDSKLSKLDYHLKQEYESLLKKTRRQDVLRMPVSEHADYFARCAYNESFFDIDFCFLTDGECHSLVVRFTKRKPYFRFKDDKLDKLNVLSLYDLVVNCNHGELSSASRVDWNLVDLDSMGSDENIGRITRKPSSKTRQFTYDLMMVNFHGSVTQYVIPEWLGESITLYEEKHEGAALFGRSSLFSTMSCLAIHLISNYRLIKCFENSSNKLVSFMDGIISAMSTSIEFSPFKNTVLNNLKKCTQTIDYNNAKSSTSPNSSRSKSFRSYLRSSRPNHIYDKISACIAKKQNGMFSSEEMCMPYTLRKFGRLGIDDDDCELSDAISSREELYNNHPCALRLRNIGHFVFGKHFRCKACRNNYGTSFELSLCQLGHQETAIETVRSNTITSQSRTKLQPSAT</sequence>
<keyword evidence="1" id="KW-0812">Transmembrane</keyword>
<feature type="transmembrane region" description="Helical" evidence="1">
    <location>
        <begin position="181"/>
        <end position="203"/>
    </location>
</feature>
<keyword evidence="1" id="KW-1133">Transmembrane helix</keyword>
<dbReference type="Proteomes" id="UP000170263">
    <property type="component" value="Genome"/>
</dbReference>
<organismHost>
    <name type="scientific">Oryza sativa</name>
    <name type="common">Rice</name>
    <dbReference type="NCBI Taxonomy" id="4530"/>
</organismHost>
<accession>A0A060Q6Y7</accession>
<organismHost>
    <name type="scientific">Zea mays</name>
    <name type="common">Maize</name>
    <dbReference type="NCBI Taxonomy" id="4577"/>
</organismHost>
<evidence type="ECO:0000256" key="1">
    <source>
        <dbReference type="SAM" id="Phobius"/>
    </source>
</evidence>
<organism evidence="2 3">
    <name type="scientific">Rice black streaked dwarf virus</name>
    <name type="common">RBSDV</name>
    <dbReference type="NCBI Taxonomy" id="10990"/>
    <lineage>
        <taxon>Viruses</taxon>
        <taxon>Riboviria</taxon>
        <taxon>Orthornavirae</taxon>
        <taxon>Duplornaviricota</taxon>
        <taxon>Resentoviricetes</taxon>
        <taxon>Reovirales</taxon>
        <taxon>Spinareoviridae</taxon>
        <taxon>Fijivirus</taxon>
        <taxon>Fijivirus alporyzae</taxon>
    </lineage>
</organism>
<evidence type="ECO:0000313" key="3">
    <source>
        <dbReference type="Proteomes" id="UP000170263"/>
    </source>
</evidence>
<organismHost>
    <name type="scientific">Triticum aestivum</name>
    <name type="common">Wheat</name>
    <dbReference type="NCBI Taxonomy" id="4565"/>
</organismHost>
<proteinExistence type="predicted"/>